<keyword evidence="3" id="KW-1185">Reference proteome</keyword>
<dbReference type="Gene3D" id="2.115.10.20">
    <property type="entry name" value="Glycosyl hydrolase domain, family 43"/>
    <property type="match status" value="1"/>
</dbReference>
<comment type="caution">
    <text evidence="2">The sequence shown here is derived from an EMBL/GenBank/DDBJ whole genome shotgun (WGS) entry which is preliminary data.</text>
</comment>
<feature type="chain" id="PRO_5040785958" evidence="1">
    <location>
        <begin position="24"/>
        <end position="456"/>
    </location>
</feature>
<proteinExistence type="predicted"/>
<organism evidence="2 3">
    <name type="scientific">Aeoliella straminimaris</name>
    <dbReference type="NCBI Taxonomy" id="2954799"/>
    <lineage>
        <taxon>Bacteria</taxon>
        <taxon>Pseudomonadati</taxon>
        <taxon>Planctomycetota</taxon>
        <taxon>Planctomycetia</taxon>
        <taxon>Pirellulales</taxon>
        <taxon>Lacipirellulaceae</taxon>
        <taxon>Aeoliella</taxon>
    </lineage>
</organism>
<gene>
    <name evidence="2" type="ORF">NG895_29495</name>
</gene>
<evidence type="ECO:0000313" key="3">
    <source>
        <dbReference type="Proteomes" id="UP001155241"/>
    </source>
</evidence>
<feature type="signal peptide" evidence="1">
    <location>
        <begin position="1"/>
        <end position="23"/>
    </location>
</feature>
<accession>A0A9X2JJU5</accession>
<dbReference type="Proteomes" id="UP001155241">
    <property type="component" value="Unassembled WGS sequence"/>
</dbReference>
<sequence>MKTRTTVLVASALLLCLASVATAFEPCRINIVDKDSGWPVPLVELRTTHNVRFASDNAGVVAFDLPEMMGTETWLFVEGHGYTVPADGFGYRGVRVTPTEGGELTIEVARQLPGKRLGRITGAGIFGEAQRFGEHNDWREQGIVGCDSVQYTEHNGRAYWGWGDTGVARYPLGLFDMLSATTSLQPLERFEPPVKLRYDYFTGDEGRPRSVADMPGDGPTWLSGYTSVKDKQGKSHLVATYDKIRAPLTTYERGLCEWNEEAKQFDHVETLWSLTSDQKAVPEALMGHVTRWTDESGERWLLFGDPFPTMKCRDSYEAWRDPQAWQSIETQDKVATADGKQQIKHHRGSIAYNAYRDKWVAVFTQFGGESSPLGEIWYAEADQPTGPWHSAVKVVTHNNYTFYNPRLHAEWAEDDSPVLLFEATYTATFTDHARPTGRHDYNQVLYRLDLDELADR</sequence>
<reference evidence="2" key="1">
    <citation type="submission" date="2022-06" db="EMBL/GenBank/DDBJ databases">
        <title>Aeoliella straminimaris, a novel planctomycete from sediments.</title>
        <authorList>
            <person name="Vitorino I.R."/>
            <person name="Lage O.M."/>
        </authorList>
    </citation>
    <scope>NUCLEOTIDE SEQUENCE</scope>
    <source>
        <strain evidence="2">ICT_H6.2</strain>
    </source>
</reference>
<dbReference type="AlphaFoldDB" id="A0A9X2JJU5"/>
<evidence type="ECO:0000313" key="2">
    <source>
        <dbReference type="EMBL" id="MCO6048057.1"/>
    </source>
</evidence>
<protein>
    <submittedName>
        <fullName evidence="2">DUF4185 domain-containing protein</fullName>
    </submittedName>
</protein>
<dbReference type="InterPro" id="IPR023296">
    <property type="entry name" value="Glyco_hydro_beta-prop_sf"/>
</dbReference>
<evidence type="ECO:0000256" key="1">
    <source>
        <dbReference type="SAM" id="SignalP"/>
    </source>
</evidence>
<keyword evidence="1" id="KW-0732">Signal</keyword>
<dbReference type="RefSeq" id="WP_252856170.1">
    <property type="nucleotide sequence ID" value="NZ_JAMXLR010000095.1"/>
</dbReference>
<dbReference type="EMBL" id="JAMXLR010000095">
    <property type="protein sequence ID" value="MCO6048057.1"/>
    <property type="molecule type" value="Genomic_DNA"/>
</dbReference>
<name>A0A9X2JJU5_9BACT</name>